<keyword evidence="2" id="KW-1185">Reference proteome</keyword>
<reference evidence="2" key="1">
    <citation type="journal article" date="2017" name="Cell">
        <title>Insights into land plant evolution garnered from the Marchantia polymorpha genome.</title>
        <authorList>
            <person name="Bowman J.L."/>
            <person name="Kohchi T."/>
            <person name="Yamato K.T."/>
            <person name="Jenkins J."/>
            <person name="Shu S."/>
            <person name="Ishizaki K."/>
            <person name="Yamaoka S."/>
            <person name="Nishihama R."/>
            <person name="Nakamura Y."/>
            <person name="Berger F."/>
            <person name="Adam C."/>
            <person name="Aki S.S."/>
            <person name="Althoff F."/>
            <person name="Araki T."/>
            <person name="Arteaga-Vazquez M.A."/>
            <person name="Balasubrmanian S."/>
            <person name="Barry K."/>
            <person name="Bauer D."/>
            <person name="Boehm C.R."/>
            <person name="Briginshaw L."/>
            <person name="Caballero-Perez J."/>
            <person name="Catarino B."/>
            <person name="Chen F."/>
            <person name="Chiyoda S."/>
            <person name="Chovatia M."/>
            <person name="Davies K.M."/>
            <person name="Delmans M."/>
            <person name="Demura T."/>
            <person name="Dierschke T."/>
            <person name="Dolan L."/>
            <person name="Dorantes-Acosta A.E."/>
            <person name="Eklund D.M."/>
            <person name="Florent S.N."/>
            <person name="Flores-Sandoval E."/>
            <person name="Fujiyama A."/>
            <person name="Fukuzawa H."/>
            <person name="Galik B."/>
            <person name="Grimanelli D."/>
            <person name="Grimwood J."/>
            <person name="Grossniklaus U."/>
            <person name="Hamada T."/>
            <person name="Haseloff J."/>
            <person name="Hetherington A.J."/>
            <person name="Higo A."/>
            <person name="Hirakawa Y."/>
            <person name="Hundley H.N."/>
            <person name="Ikeda Y."/>
            <person name="Inoue K."/>
            <person name="Inoue S.I."/>
            <person name="Ishida S."/>
            <person name="Jia Q."/>
            <person name="Kakita M."/>
            <person name="Kanazawa T."/>
            <person name="Kawai Y."/>
            <person name="Kawashima T."/>
            <person name="Kennedy M."/>
            <person name="Kinose K."/>
            <person name="Kinoshita T."/>
            <person name="Kohara Y."/>
            <person name="Koide E."/>
            <person name="Komatsu K."/>
            <person name="Kopischke S."/>
            <person name="Kubo M."/>
            <person name="Kyozuka J."/>
            <person name="Lagercrantz U."/>
            <person name="Lin S.S."/>
            <person name="Lindquist E."/>
            <person name="Lipzen A.M."/>
            <person name="Lu C.W."/>
            <person name="De Luna E."/>
            <person name="Martienssen R.A."/>
            <person name="Minamino N."/>
            <person name="Mizutani M."/>
            <person name="Mizutani M."/>
            <person name="Mochizuki N."/>
            <person name="Monte I."/>
            <person name="Mosher R."/>
            <person name="Nagasaki H."/>
            <person name="Nakagami H."/>
            <person name="Naramoto S."/>
            <person name="Nishitani K."/>
            <person name="Ohtani M."/>
            <person name="Okamoto T."/>
            <person name="Okumura M."/>
            <person name="Phillips J."/>
            <person name="Pollak B."/>
            <person name="Reinders A."/>
            <person name="Rovekamp M."/>
            <person name="Sano R."/>
            <person name="Sawa S."/>
            <person name="Schmid M.W."/>
            <person name="Shirakawa M."/>
            <person name="Solano R."/>
            <person name="Spunde A."/>
            <person name="Suetsugu N."/>
            <person name="Sugano S."/>
            <person name="Sugiyama A."/>
            <person name="Sun R."/>
            <person name="Suzuki Y."/>
            <person name="Takenaka M."/>
            <person name="Takezawa D."/>
            <person name="Tomogane H."/>
            <person name="Tsuzuki M."/>
            <person name="Ueda T."/>
            <person name="Umeda M."/>
            <person name="Ward J.M."/>
            <person name="Watanabe Y."/>
            <person name="Yazaki K."/>
            <person name="Yokoyama R."/>
            <person name="Yoshitake Y."/>
            <person name="Yotsui I."/>
            <person name="Zachgo S."/>
            <person name="Schmutz J."/>
        </authorList>
    </citation>
    <scope>NUCLEOTIDE SEQUENCE [LARGE SCALE GENOMIC DNA]</scope>
    <source>
        <strain evidence="2">Tak-1</strain>
    </source>
</reference>
<evidence type="ECO:0000313" key="2">
    <source>
        <dbReference type="Proteomes" id="UP000244005"/>
    </source>
</evidence>
<dbReference type="AlphaFoldDB" id="A0A2R6XAI0"/>
<dbReference type="EMBL" id="KZ772698">
    <property type="protein sequence ID" value="PTQ43104.1"/>
    <property type="molecule type" value="Genomic_DNA"/>
</dbReference>
<sequence length="145" mass="15777">METGGKEDGDGTCSTVLANGSNLANKDGCWWQAFEKIRKSLANNTSSRNKRIVVQPSIPILTHVTSAMSITAGVCSRAHHGNLETNNSRHAIHTLLAAHTSVPTFMLSNFGYGIKSRHNRRSSVVVKTYIFGPCVSSWNNFSLSN</sequence>
<protein>
    <submittedName>
        <fullName evidence="1">Uncharacterized protein</fullName>
    </submittedName>
</protein>
<name>A0A2R6XAI0_MARPO</name>
<dbReference type="Proteomes" id="UP000244005">
    <property type="component" value="Unassembled WGS sequence"/>
</dbReference>
<organism evidence="1 2">
    <name type="scientific">Marchantia polymorpha</name>
    <name type="common">Common liverwort</name>
    <name type="synonym">Marchantia aquatica</name>
    <dbReference type="NCBI Taxonomy" id="3197"/>
    <lineage>
        <taxon>Eukaryota</taxon>
        <taxon>Viridiplantae</taxon>
        <taxon>Streptophyta</taxon>
        <taxon>Embryophyta</taxon>
        <taxon>Marchantiophyta</taxon>
        <taxon>Marchantiopsida</taxon>
        <taxon>Marchantiidae</taxon>
        <taxon>Marchantiales</taxon>
        <taxon>Marchantiaceae</taxon>
        <taxon>Marchantia</taxon>
    </lineage>
</organism>
<accession>A0A2R6XAI0</accession>
<gene>
    <name evidence="1" type="ORF">MARPO_0026s0008</name>
</gene>
<dbReference type="Gramene" id="Mp2g13630.1">
    <property type="protein sequence ID" value="Mp2g13630.1.cds1"/>
    <property type="gene ID" value="Mp2g13630"/>
</dbReference>
<evidence type="ECO:0000313" key="1">
    <source>
        <dbReference type="EMBL" id="PTQ43104.1"/>
    </source>
</evidence>
<proteinExistence type="predicted"/>